<dbReference type="PANTHER" id="PTHR14969:SF62">
    <property type="entry name" value="DECAPRENYLPHOSPHORYL-5-PHOSPHORIBOSE PHOSPHATASE RV3807C-RELATED"/>
    <property type="match status" value="1"/>
</dbReference>
<evidence type="ECO:0000256" key="4">
    <source>
        <dbReference type="ARBA" id="ARBA00022801"/>
    </source>
</evidence>
<organism evidence="9 10">
    <name type="scientific">Parasediminibacterium paludis</name>
    <dbReference type="NCBI Taxonomy" id="908966"/>
    <lineage>
        <taxon>Bacteria</taxon>
        <taxon>Pseudomonadati</taxon>
        <taxon>Bacteroidota</taxon>
        <taxon>Chitinophagia</taxon>
        <taxon>Chitinophagales</taxon>
        <taxon>Chitinophagaceae</taxon>
        <taxon>Parasediminibacterium</taxon>
    </lineage>
</organism>
<dbReference type="Gene3D" id="1.20.144.10">
    <property type="entry name" value="Phosphatidic acid phosphatase type 2/haloperoxidase"/>
    <property type="match status" value="1"/>
</dbReference>
<dbReference type="Proteomes" id="UP001595906">
    <property type="component" value="Unassembled WGS sequence"/>
</dbReference>
<dbReference type="RefSeq" id="WP_379012503.1">
    <property type="nucleotide sequence ID" value="NZ_JBHSDC010000003.1"/>
</dbReference>
<reference evidence="10" key="1">
    <citation type="journal article" date="2019" name="Int. J. Syst. Evol. Microbiol.">
        <title>The Global Catalogue of Microorganisms (GCM) 10K type strain sequencing project: providing services to taxonomists for standard genome sequencing and annotation.</title>
        <authorList>
            <consortium name="The Broad Institute Genomics Platform"/>
            <consortium name="The Broad Institute Genome Sequencing Center for Infectious Disease"/>
            <person name="Wu L."/>
            <person name="Ma J."/>
        </authorList>
    </citation>
    <scope>NUCLEOTIDE SEQUENCE [LARGE SCALE GENOMIC DNA]</scope>
    <source>
        <strain evidence="10">CECT 8010</strain>
    </source>
</reference>
<dbReference type="InterPro" id="IPR036938">
    <property type="entry name" value="PAP2/HPO_sf"/>
</dbReference>
<evidence type="ECO:0000259" key="8">
    <source>
        <dbReference type="SMART" id="SM00014"/>
    </source>
</evidence>
<comment type="caution">
    <text evidence="9">The sequence shown here is derived from an EMBL/GenBank/DDBJ whole genome shotgun (WGS) entry which is preliminary data.</text>
</comment>
<protein>
    <submittedName>
        <fullName evidence="9">Phosphatase PAP2 family protein</fullName>
    </submittedName>
</protein>
<feature type="domain" description="Phosphatidic acid phosphatase type 2/haloperoxidase" evidence="8">
    <location>
        <begin position="4"/>
        <end position="106"/>
    </location>
</feature>
<keyword evidence="5 7" id="KW-1133">Transmembrane helix</keyword>
<dbReference type="Pfam" id="PF01569">
    <property type="entry name" value="PAP2"/>
    <property type="match status" value="1"/>
</dbReference>
<evidence type="ECO:0000313" key="10">
    <source>
        <dbReference type="Proteomes" id="UP001595906"/>
    </source>
</evidence>
<dbReference type="EMBL" id="JBHSDC010000003">
    <property type="protein sequence ID" value="MFC4231116.1"/>
    <property type="molecule type" value="Genomic_DNA"/>
</dbReference>
<keyword evidence="4" id="KW-0378">Hydrolase</keyword>
<evidence type="ECO:0000256" key="7">
    <source>
        <dbReference type="SAM" id="Phobius"/>
    </source>
</evidence>
<feature type="transmembrane region" description="Helical" evidence="7">
    <location>
        <begin position="132"/>
        <end position="158"/>
    </location>
</feature>
<feature type="transmembrane region" description="Helical" evidence="7">
    <location>
        <begin position="91"/>
        <end position="111"/>
    </location>
</feature>
<gene>
    <name evidence="9" type="ORF">ACFOW1_04395</name>
</gene>
<name>A0ABV8PWQ9_9BACT</name>
<keyword evidence="10" id="KW-1185">Reference proteome</keyword>
<evidence type="ECO:0000256" key="5">
    <source>
        <dbReference type="ARBA" id="ARBA00022989"/>
    </source>
</evidence>
<accession>A0ABV8PWQ9</accession>
<proteinExistence type="predicted"/>
<dbReference type="PANTHER" id="PTHR14969">
    <property type="entry name" value="SPHINGOSINE-1-PHOSPHATE PHOSPHOHYDROLASE"/>
    <property type="match status" value="1"/>
</dbReference>
<feature type="transmembrane region" description="Helical" evidence="7">
    <location>
        <begin position="64"/>
        <end position="85"/>
    </location>
</feature>
<evidence type="ECO:0000256" key="1">
    <source>
        <dbReference type="ARBA" id="ARBA00004651"/>
    </source>
</evidence>
<evidence type="ECO:0000256" key="2">
    <source>
        <dbReference type="ARBA" id="ARBA00022475"/>
    </source>
</evidence>
<keyword evidence="3 7" id="KW-0812">Transmembrane</keyword>
<dbReference type="InterPro" id="IPR000326">
    <property type="entry name" value="PAP2/HPO"/>
</dbReference>
<evidence type="ECO:0000256" key="3">
    <source>
        <dbReference type="ARBA" id="ARBA00022692"/>
    </source>
</evidence>
<keyword evidence="2" id="KW-1003">Cell membrane</keyword>
<keyword evidence="6 7" id="KW-0472">Membrane</keyword>
<evidence type="ECO:0000256" key="6">
    <source>
        <dbReference type="ARBA" id="ARBA00023136"/>
    </source>
</evidence>
<sequence length="159" mass="18083">MFIARVCANLLPFRIRPILDVQNHLREAYNLNTDLFDNLSSFPSDHATLFFGLSLGLWFASKKIGLFAVLYTTIFIALPRIYLGLHYTTDILGGAAIGCIMVALANTTFIRHKISATILAMGERRRHIFYPLFFLLSYQIADMFVSTRNIATFVIHLLH</sequence>
<comment type="subcellular location">
    <subcellularLocation>
        <location evidence="1">Cell membrane</location>
        <topology evidence="1">Multi-pass membrane protein</topology>
    </subcellularLocation>
</comment>
<dbReference type="SMART" id="SM00014">
    <property type="entry name" value="acidPPc"/>
    <property type="match status" value="1"/>
</dbReference>
<dbReference type="SUPFAM" id="SSF48317">
    <property type="entry name" value="Acid phosphatase/Vanadium-dependent haloperoxidase"/>
    <property type="match status" value="1"/>
</dbReference>
<evidence type="ECO:0000313" key="9">
    <source>
        <dbReference type="EMBL" id="MFC4231116.1"/>
    </source>
</evidence>